<accession>A0AAW1F0C1</accession>
<dbReference type="SMART" id="SM00968">
    <property type="entry name" value="SMC_hinge"/>
    <property type="match status" value="1"/>
</dbReference>
<dbReference type="Pfam" id="PF26199">
    <property type="entry name" value="Ig_SMCHD1_8th"/>
    <property type="match status" value="1"/>
</dbReference>
<evidence type="ECO:0000313" key="7">
    <source>
        <dbReference type="Proteomes" id="UP001488805"/>
    </source>
</evidence>
<keyword evidence="3" id="KW-0175">Coiled coil</keyword>
<dbReference type="Pfam" id="PF26194">
    <property type="entry name" value="Ig_SMCHD1_1st"/>
    <property type="match status" value="1"/>
</dbReference>
<dbReference type="EMBL" id="JBCEZU010000112">
    <property type="protein sequence ID" value="KAK9527625.1"/>
    <property type="molecule type" value="Genomic_DNA"/>
</dbReference>
<dbReference type="Pfam" id="PF26197">
    <property type="entry name" value="Ig_SMCHD1_5th"/>
    <property type="match status" value="1"/>
</dbReference>
<evidence type="ECO:0000256" key="1">
    <source>
        <dbReference type="ARBA" id="ARBA00004286"/>
    </source>
</evidence>
<proteinExistence type="predicted"/>
<name>A0AAW1F0C1_ZOAVI</name>
<evidence type="ECO:0000259" key="5">
    <source>
        <dbReference type="SMART" id="SM00968"/>
    </source>
</evidence>
<dbReference type="InterPro" id="IPR058616">
    <property type="entry name" value="Ig_SMCHD1_8th"/>
</dbReference>
<dbReference type="InterPro" id="IPR058613">
    <property type="entry name" value="Ig_SMCHD1_4th"/>
</dbReference>
<feature type="region of interest" description="Disordered" evidence="4">
    <location>
        <begin position="422"/>
        <end position="446"/>
    </location>
</feature>
<dbReference type="GO" id="GO:0051276">
    <property type="term" value="P:chromosome organization"/>
    <property type="evidence" value="ECO:0007669"/>
    <property type="project" value="InterPro"/>
</dbReference>
<dbReference type="PANTHER" id="PTHR22640">
    <property type="entry name" value="STRUCTURAL MAINTENANCE OF CHROMOSOMES FLEXIBLE HINGE DOMAIN-CONTAINING PROTEIN 1"/>
    <property type="match status" value="1"/>
</dbReference>
<dbReference type="SUPFAM" id="SSF55874">
    <property type="entry name" value="ATPase domain of HSP90 chaperone/DNA topoisomerase II/histidine kinase"/>
    <property type="match status" value="1"/>
</dbReference>
<dbReference type="InterPro" id="IPR058615">
    <property type="entry name" value="Ig_SMCHD1_6th"/>
</dbReference>
<dbReference type="InterPro" id="IPR010935">
    <property type="entry name" value="SMC_hinge"/>
</dbReference>
<protein>
    <recommendedName>
        <fullName evidence="5">SMC hinge domain-containing protein</fullName>
    </recommendedName>
</protein>
<dbReference type="InterPro" id="IPR055109">
    <property type="entry name" value="SMCHD1_S5"/>
</dbReference>
<feature type="region of interest" description="Disordered" evidence="4">
    <location>
        <begin position="1919"/>
        <end position="1942"/>
    </location>
</feature>
<comment type="subcellular location">
    <subcellularLocation>
        <location evidence="1">Chromosome</location>
    </subcellularLocation>
</comment>
<evidence type="ECO:0000256" key="2">
    <source>
        <dbReference type="ARBA" id="ARBA00022454"/>
    </source>
</evidence>
<organism evidence="6 7">
    <name type="scientific">Zoarces viviparus</name>
    <name type="common">Viviparous eelpout</name>
    <name type="synonym">Blennius viviparus</name>
    <dbReference type="NCBI Taxonomy" id="48416"/>
    <lineage>
        <taxon>Eukaryota</taxon>
        <taxon>Metazoa</taxon>
        <taxon>Chordata</taxon>
        <taxon>Craniata</taxon>
        <taxon>Vertebrata</taxon>
        <taxon>Euteleostomi</taxon>
        <taxon>Actinopterygii</taxon>
        <taxon>Neopterygii</taxon>
        <taxon>Teleostei</taxon>
        <taxon>Neoteleostei</taxon>
        <taxon>Acanthomorphata</taxon>
        <taxon>Eupercaria</taxon>
        <taxon>Perciformes</taxon>
        <taxon>Cottioidei</taxon>
        <taxon>Zoarcales</taxon>
        <taxon>Zoarcidae</taxon>
        <taxon>Zoarcinae</taxon>
        <taxon>Zoarces</taxon>
    </lineage>
</organism>
<feature type="coiled-coil region" evidence="3">
    <location>
        <begin position="1868"/>
        <end position="1918"/>
    </location>
</feature>
<dbReference type="InterPro" id="IPR058612">
    <property type="entry name" value="Ig_SMCHD1_2nd"/>
</dbReference>
<dbReference type="GO" id="GO:0006302">
    <property type="term" value="P:double-strand break repair"/>
    <property type="evidence" value="ECO:0007669"/>
    <property type="project" value="InterPro"/>
</dbReference>
<evidence type="ECO:0000256" key="3">
    <source>
        <dbReference type="SAM" id="Coils"/>
    </source>
</evidence>
<dbReference type="InterPro" id="IPR036277">
    <property type="entry name" value="SMC_hinge_sf"/>
</dbReference>
<dbReference type="Gene3D" id="3.30.565.10">
    <property type="entry name" value="Histidine kinase-like ATPase, C-terminal domain"/>
    <property type="match status" value="1"/>
</dbReference>
<dbReference type="Proteomes" id="UP001488805">
    <property type="component" value="Unassembled WGS sequence"/>
</dbReference>
<dbReference type="Pfam" id="PF22899">
    <property type="entry name" value="SMCHD1_S5"/>
    <property type="match status" value="1"/>
</dbReference>
<dbReference type="InterPro" id="IPR058614">
    <property type="entry name" value="Ig_SMCHD1_5th"/>
</dbReference>
<keyword evidence="2" id="KW-0158">Chromosome</keyword>
<dbReference type="Pfam" id="PF13589">
    <property type="entry name" value="HATPase_c_3"/>
    <property type="match status" value="1"/>
</dbReference>
<dbReference type="SUPFAM" id="SSF75553">
    <property type="entry name" value="Smc hinge domain"/>
    <property type="match status" value="1"/>
</dbReference>
<dbReference type="InterPro" id="IPR036890">
    <property type="entry name" value="HATPase_C_sf"/>
</dbReference>
<dbReference type="GO" id="GO:0005524">
    <property type="term" value="F:ATP binding"/>
    <property type="evidence" value="ECO:0007669"/>
    <property type="project" value="InterPro"/>
</dbReference>
<dbReference type="GO" id="GO:0005694">
    <property type="term" value="C:chromosome"/>
    <property type="evidence" value="ECO:0007669"/>
    <property type="project" value="UniProtKB-SubCell"/>
</dbReference>
<dbReference type="Pfam" id="PF26195">
    <property type="entry name" value="Ig_SMCHD1_2nd"/>
    <property type="match status" value="1"/>
</dbReference>
<dbReference type="InterPro" id="IPR058611">
    <property type="entry name" value="Ig_SMCHD1_1st"/>
</dbReference>
<evidence type="ECO:0000313" key="6">
    <source>
        <dbReference type="EMBL" id="KAK9527625.1"/>
    </source>
</evidence>
<dbReference type="PANTHER" id="PTHR22640:SF2">
    <property type="entry name" value="STRUCTURAL MAINTENANCE OF CHROMOSOMES FLEXIBLE HINGE DOMAIN-CONTAINING PROTEIN 1"/>
    <property type="match status" value="1"/>
</dbReference>
<feature type="domain" description="SMC hinge" evidence="5">
    <location>
        <begin position="1680"/>
        <end position="1804"/>
    </location>
</feature>
<dbReference type="Pfam" id="PF26196">
    <property type="entry name" value="Ig_SMCHD1_4th"/>
    <property type="match status" value="1"/>
</dbReference>
<keyword evidence="7" id="KW-1185">Reference proteome</keyword>
<gene>
    <name evidence="6" type="ORF">VZT92_014171</name>
</gene>
<dbReference type="InterPro" id="IPR058617">
    <property type="entry name" value="Ig_SMCHD1_7th"/>
</dbReference>
<dbReference type="Pfam" id="PF26201">
    <property type="entry name" value="Ig_SMCHD1_7th"/>
    <property type="match status" value="1"/>
</dbReference>
<evidence type="ECO:0000256" key="4">
    <source>
        <dbReference type="SAM" id="MobiDB-lite"/>
    </source>
</evidence>
<dbReference type="Pfam" id="PF26198">
    <property type="entry name" value="Ig_SMCHD1_6th"/>
    <property type="match status" value="1"/>
</dbReference>
<feature type="compositionally biased region" description="Acidic residues" evidence="4">
    <location>
        <begin position="426"/>
        <end position="439"/>
    </location>
</feature>
<comment type="caution">
    <text evidence="6">The sequence shown here is derived from an EMBL/GenBank/DDBJ whole genome shotgun (WGS) entry which is preliminary data.</text>
</comment>
<reference evidence="6 7" key="1">
    <citation type="journal article" date="2024" name="Genome Biol. Evol.">
        <title>Chromosome-level genome assembly of the viviparous eelpout Zoarces viviparus.</title>
        <authorList>
            <person name="Fuhrmann N."/>
            <person name="Brasseur M.V."/>
            <person name="Bakowski C.E."/>
            <person name="Podsiadlowski L."/>
            <person name="Prost S."/>
            <person name="Krehenwinkel H."/>
            <person name="Mayer C."/>
        </authorList>
    </citation>
    <scope>NUCLEOTIDE SEQUENCE [LARGE SCALE GENOMIC DNA]</scope>
    <source>
        <strain evidence="6">NO-MEL_2022_Ind0_liver</strain>
    </source>
</reference>
<sequence>MEERRPRRIISVYDCRSENKAKITSQLLDTSGLDFNGFLQLLHRIFSIRPRETYVLATTDRVVLDFDKFKELQDGSTLHLLQREDQALAVATEELIKFVPHYDTLIKGGLYEYYASEGNKSLPYALAELMDNSLSATAKNTGLRTIEIRLVFDETLGKPTVIVLDNGCGMTSKQLKNWAVYRLSKFSREKVTVGGKQEGYVRPDAVPRSLNSDISYFGVGGKQAVFYIGNSTRMITKPVGSPDVHELVLSKEAFERKERNKEDIYSSVMKNRKPGDSSHVSKDERCLHALIAEESGKESFTAVVITGVHPEHIAFLKQDFLVWTRQLAHIYHYYIHGVNGRDMSSCSTGSDHPSKIDIQITLREKPPKCPRAMSLREVDDDMQTLYINAAVDSFEFTAVPGDGGLVEGVIRYHPFLYDKETYPEEPASDDDDDEDDIDNESAARHQARGNRPIFDCFWNGRLIPYTKVPEFDWCSPNKGAKELAECYSRISGVLFSDDRFEVTTNKLTFMDLEMKLKQKDTLFTRIVNSQKQRGNIQKEFTQWLRNCHEKWDKQVKFLGYTETITRPELTKKMQFPWATFSSIEWDGKLYKTGQLVKSHKTVPILYGRVVRFLLHGKHDDSVFSTGGEVEVVQEPKAFYDKVKIIPISKIDKTATDEAIKINIDNDSAKLPELLIVDWPEGNPWPQNAARPAGAQFGPLKVVIQNKKGESLSTMPGQGPGKKLVVDLKVVRHSPKEDETVLYFSAQYSAKWGYWFNKNDTLTTLGKYTLFLNTKLNETNDFAFGGKELPSYKLKFTINAGGAASFVVGEVSATLYVGAPFNIPLLIKDGHGHSATPPPGLIPVLQCSGLDLSYETVYTSGTTFTIRGVKARGKFLNYQQSKTYDLKVTLPGLKTDTQTIKICLLPGNPHSLHVTPEDNPITVENGNPVTFNVGIHDEAGNITARHKQIVCYEVQGFPEGAIDCSATGAGQLVTKPINLKIINGEPQNLKVKFHLPSLKKVVERELKVVPSTRVARMELCSENLVLTNEEKIEWLAGGSLENLFYKLYDEAGRQVPPTAEIASMIKVNWTGDVNAEDLLQGKLPDLQVPKQVQPALFYQVSYQDQSVSVSFYIVPRPDEPNRLKATLLQKTVKLGEILPGNISLELVDRFDNVTKTLTPTCEKHMTVEAEGLDKSAIAFVWQGSSSSVLVTGVQFQSGPLGPKELCFTYKNFVKCVTVKVTAGVPAQLKLIRGPAQPLQVLNDQGIATPFVVQLCDVWGNPTTDQRVVVKVNSSAPALKVTATVTSQPVDAEGKASFTISSVGGPKGNYQLEFNGSLNQKPIAGFTVNLTVIPDPNKPVSLSVEYNTSAVFPAGGRFPVFSVTVVSDEGSPMTTFNPAAASMLLSGNTQTVTELKCSKPMKNEKNDRFHFRDKEIPEHVGKYTIQFSLRIDDRKVLLSNRILITVVANQPAKLGPDSQPPTPVVSASKAIANRTLVEKMTLKITDSYGNPAGQDLDGKVVVSIKNAGGDGNKNLPLFESKANSLTTPLVKGKADINRLLIMENSPGENGSEYILLFKPEVLMVPTPLAAFELLFHFYNNSESQWKMTELTRKKDQLTTSIAAYKDILTTNKELLHLLTSHHLAANQKEADIRMELLSRKVEITQTVPDIDRVLKEKRTEIDAILKTPRRVCTIRDPFSGQQDVLGTVGHLAFVQDDDAARVISWHIRGDMDCVITKTTAAATKIYDDTDGRQQVMGLDSVYVQQGNRPMPHIRNGRMLFDPPGNPVLARNLLLYPHDQESCNTAFKNILGDTILIDDLRSANSYRKAVVQNKMPCSTILTRQGDRVSAKGKFGGAQNKAPPIHTLKVFGAPLPQQYYTLKEHIELLSKHRSALEKRDQAEKEREDHLRNIKSPEMLKKEREMQEKITELEETERQLALTPVRPVKRGLQGAGVPSGIVPKRLK</sequence>
<dbReference type="Pfam" id="PF06470">
    <property type="entry name" value="SMC_hinge"/>
    <property type="match status" value="1"/>
</dbReference>
<dbReference type="InterPro" id="IPR038892">
    <property type="entry name" value="SMCHD1"/>
</dbReference>